<dbReference type="GO" id="GO:0046839">
    <property type="term" value="P:phospholipid dephosphorylation"/>
    <property type="evidence" value="ECO:0007669"/>
    <property type="project" value="TreeGrafter"/>
</dbReference>
<evidence type="ECO:0000313" key="7">
    <source>
        <dbReference type="EMBL" id="SVA02617.1"/>
    </source>
</evidence>
<dbReference type="Pfam" id="PF01569">
    <property type="entry name" value="PAP2"/>
    <property type="match status" value="1"/>
</dbReference>
<evidence type="ECO:0000256" key="3">
    <source>
        <dbReference type="ARBA" id="ARBA00022692"/>
    </source>
</evidence>
<dbReference type="InterPro" id="IPR000326">
    <property type="entry name" value="PAP2/HPO"/>
</dbReference>
<dbReference type="InterPro" id="IPR043216">
    <property type="entry name" value="PAP-like"/>
</dbReference>
<protein>
    <recommendedName>
        <fullName evidence="6">Phosphatidic acid phosphatase type 2/haloperoxidase domain-containing protein</fullName>
    </recommendedName>
</protein>
<dbReference type="GO" id="GO:0016020">
    <property type="term" value="C:membrane"/>
    <property type="evidence" value="ECO:0007669"/>
    <property type="project" value="UniProtKB-SubCell"/>
</dbReference>
<comment type="subcellular location">
    <subcellularLocation>
        <location evidence="1">Membrane</location>
        <topology evidence="1">Multi-pass membrane protein</topology>
    </subcellularLocation>
</comment>
<dbReference type="PANTHER" id="PTHR10165">
    <property type="entry name" value="LIPID PHOSPHATE PHOSPHATASE"/>
    <property type="match status" value="1"/>
</dbReference>
<keyword evidence="4" id="KW-1133">Transmembrane helix</keyword>
<comment type="similarity">
    <text evidence="2">Belongs to the PA-phosphatase related phosphoesterase family.</text>
</comment>
<keyword evidence="3" id="KW-0812">Transmembrane</keyword>
<gene>
    <name evidence="7" type="ORF">METZ01_LOCUS55471</name>
</gene>
<dbReference type="SMART" id="SM00014">
    <property type="entry name" value="acidPPc"/>
    <property type="match status" value="1"/>
</dbReference>
<dbReference type="GO" id="GO:0008195">
    <property type="term" value="F:phosphatidate phosphatase activity"/>
    <property type="evidence" value="ECO:0007669"/>
    <property type="project" value="TreeGrafter"/>
</dbReference>
<evidence type="ECO:0000256" key="2">
    <source>
        <dbReference type="ARBA" id="ARBA00008816"/>
    </source>
</evidence>
<dbReference type="SUPFAM" id="SSF48317">
    <property type="entry name" value="Acid phosphatase/Vanadium-dependent haloperoxidase"/>
    <property type="match status" value="1"/>
</dbReference>
<feature type="domain" description="Phosphatidic acid phosphatase type 2/haloperoxidase" evidence="6">
    <location>
        <begin position="107"/>
        <end position="205"/>
    </location>
</feature>
<organism evidence="7">
    <name type="scientific">marine metagenome</name>
    <dbReference type="NCBI Taxonomy" id="408172"/>
    <lineage>
        <taxon>unclassified sequences</taxon>
        <taxon>metagenomes</taxon>
        <taxon>ecological metagenomes</taxon>
    </lineage>
</organism>
<dbReference type="Gene3D" id="1.20.144.10">
    <property type="entry name" value="Phosphatidic acid phosphatase type 2/haloperoxidase"/>
    <property type="match status" value="1"/>
</dbReference>
<dbReference type="AlphaFoldDB" id="A0A381SJV6"/>
<reference evidence="7" key="1">
    <citation type="submission" date="2018-05" db="EMBL/GenBank/DDBJ databases">
        <authorList>
            <person name="Lanie J.A."/>
            <person name="Ng W.-L."/>
            <person name="Kazmierczak K.M."/>
            <person name="Andrzejewski T.M."/>
            <person name="Davidsen T.M."/>
            <person name="Wayne K.J."/>
            <person name="Tettelin H."/>
            <person name="Glass J.I."/>
            <person name="Rusch D."/>
            <person name="Podicherti R."/>
            <person name="Tsui H.-C.T."/>
            <person name="Winkler M.E."/>
        </authorList>
    </citation>
    <scope>NUCLEOTIDE SEQUENCE</scope>
</reference>
<dbReference type="InterPro" id="IPR036938">
    <property type="entry name" value="PAP2/HPO_sf"/>
</dbReference>
<evidence type="ECO:0000259" key="6">
    <source>
        <dbReference type="SMART" id="SM00014"/>
    </source>
</evidence>
<accession>A0A381SJV6</accession>
<dbReference type="PANTHER" id="PTHR10165:SF192">
    <property type="entry name" value="PHOSPHATIDIC ACID PHOSPHATASE TYPE 2_HALOPEROXIDASE DOMAIN-CONTAINING PROTEIN"/>
    <property type="match status" value="1"/>
</dbReference>
<name>A0A381SJV6_9ZZZZ</name>
<evidence type="ECO:0000256" key="5">
    <source>
        <dbReference type="ARBA" id="ARBA00023136"/>
    </source>
</evidence>
<dbReference type="CDD" id="cd03394">
    <property type="entry name" value="PAP2_like_5"/>
    <property type="match status" value="1"/>
</dbReference>
<dbReference type="GO" id="GO:0006644">
    <property type="term" value="P:phospholipid metabolic process"/>
    <property type="evidence" value="ECO:0007669"/>
    <property type="project" value="InterPro"/>
</dbReference>
<keyword evidence="5" id="KW-0472">Membrane</keyword>
<dbReference type="EMBL" id="UINC01003023">
    <property type="protein sequence ID" value="SVA02617.1"/>
    <property type="molecule type" value="Genomic_DNA"/>
</dbReference>
<sequence length="237" mass="25870">MRKALLWFVFCTTALSAKLNTSDYLMDGITEAFTSSQNLTLLGTAAVSIFALRNYDDDIQRYSQKHGLMSNTLSHQLDLYGGRWAYPALLGLAMLKSGTRDEKMDRLLFSSSAIGVTMMTTIVIKKATGRLRPNGENRRSFPSGHTSGSFAVAAVVDELYGEKAGAPAFLIAGLVGVHRIHDNEHWLTDVIAGAALGTIVGRGFAAAYRTANNDDSSRLVPERHSRPIMVRLVIPIH</sequence>
<proteinExistence type="inferred from homology"/>
<evidence type="ECO:0000256" key="1">
    <source>
        <dbReference type="ARBA" id="ARBA00004141"/>
    </source>
</evidence>
<evidence type="ECO:0000256" key="4">
    <source>
        <dbReference type="ARBA" id="ARBA00022989"/>
    </source>
</evidence>